<comment type="function">
    <text evidence="4">Part of a binding-protein-dependent transport system for aliphatic sulfonates. Putative binding protein.</text>
</comment>
<feature type="chain" id="PRO_5038970421" description="Putative aliphatic sulfonates-binding protein" evidence="6">
    <location>
        <begin position="30"/>
        <end position="361"/>
    </location>
</feature>
<dbReference type="AlphaFoldDB" id="A0A7K0E0C2"/>
<protein>
    <recommendedName>
        <fullName evidence="5">Putative aliphatic sulfonates-binding protein</fullName>
    </recommendedName>
</protein>
<dbReference type="InterPro" id="IPR015168">
    <property type="entry name" value="SsuA/THI5"/>
</dbReference>
<evidence type="ECO:0000313" key="8">
    <source>
        <dbReference type="EMBL" id="MQY31435.1"/>
    </source>
</evidence>
<evidence type="ECO:0000256" key="5">
    <source>
        <dbReference type="ARBA" id="ARBA00070228"/>
    </source>
</evidence>
<dbReference type="EMBL" id="WEGI01000019">
    <property type="protein sequence ID" value="MQY31435.1"/>
    <property type="molecule type" value="Genomic_DNA"/>
</dbReference>
<proteinExistence type="inferred from homology"/>
<sequence length="361" mass="38254">MSPTPRPLSRRGFVAAGAGLLGLSALALAGCGNGSGSGSGSKDSGPLTRVRYALIGDGRAEPGTVLRNKLNGVDLGAELGGVQLEWPTGFPASLPVMEAIKARSVDFSFATATAVIYAIGGGVPIVPLVAYPLPADEVEILVPQGSPIRSAADLKGRRVADQRGTTGTYSLIKYLDSVGLTIGDIQYANLTAADAESAFAQGKVDAWITWQPTAELARRRHNAATLPGVRTYDYAFFVASESFANNHPQQAATLVRNVRDAQRWIESDPDASVAAFTKLGGFGDNQLEADVYRDLVKSKRLSYSGAGQFTSVGHDAIAGTQDLADNFHRLGVYPEKVDVTTWLRDSRFDSIKRVVDAELAK</sequence>
<dbReference type="RefSeq" id="WP_153348672.1">
    <property type="nucleotide sequence ID" value="NZ_WEGI01000019.1"/>
</dbReference>
<dbReference type="SUPFAM" id="SSF53850">
    <property type="entry name" value="Periplasmic binding protein-like II"/>
    <property type="match status" value="1"/>
</dbReference>
<dbReference type="PANTHER" id="PTHR30024">
    <property type="entry name" value="ALIPHATIC SULFONATES-BINDING PROTEIN-RELATED"/>
    <property type="match status" value="1"/>
</dbReference>
<dbReference type="PROSITE" id="PS51257">
    <property type="entry name" value="PROKAR_LIPOPROTEIN"/>
    <property type="match status" value="1"/>
</dbReference>
<dbReference type="Proteomes" id="UP000431401">
    <property type="component" value="Unassembled WGS sequence"/>
</dbReference>
<evidence type="ECO:0000256" key="3">
    <source>
        <dbReference type="ARBA" id="ARBA00022729"/>
    </source>
</evidence>
<dbReference type="Pfam" id="PF09084">
    <property type="entry name" value="NMT1"/>
    <property type="match status" value="1"/>
</dbReference>
<comment type="caution">
    <text evidence="8">The sequence shown here is derived from an EMBL/GenBank/DDBJ whole genome shotgun (WGS) entry which is preliminary data.</text>
</comment>
<evidence type="ECO:0000259" key="7">
    <source>
        <dbReference type="SMART" id="SM00062"/>
    </source>
</evidence>
<dbReference type="FunFam" id="3.40.190.10:FF:000050">
    <property type="entry name" value="Sulfonate ABC transporter substrate-binding protein"/>
    <property type="match status" value="1"/>
</dbReference>
<keyword evidence="3 6" id="KW-0732">Signal</keyword>
<dbReference type="OrthoDB" id="506623at2"/>
<reference evidence="8 9" key="1">
    <citation type="submission" date="2019-10" db="EMBL/GenBank/DDBJ databases">
        <title>Nocardia macrotermitis sp. nov. and Nocardia aurantia sp. nov., isolated from the gut of fungus growing-termite Macrotermes natalensis.</title>
        <authorList>
            <person name="Benndorf R."/>
            <person name="Schwitalla J."/>
            <person name="Martin K."/>
            <person name="De Beer W."/>
            <person name="Kaster A.-K."/>
            <person name="Vollmers J."/>
            <person name="Poulsen M."/>
            <person name="Beemelmanns C."/>
        </authorList>
    </citation>
    <scope>NUCLEOTIDE SEQUENCE [LARGE SCALE GENOMIC DNA]</scope>
    <source>
        <strain evidence="8 9">RB56</strain>
    </source>
</reference>
<comment type="similarity">
    <text evidence="1">Belongs to the bacterial solute-binding protein SsuA/TauA family.</text>
</comment>
<dbReference type="InterPro" id="IPR001638">
    <property type="entry name" value="Solute-binding_3/MltF_N"/>
</dbReference>
<organism evidence="8 9">
    <name type="scientific">Nocardia aurantia</name>
    <dbReference type="NCBI Taxonomy" id="2585199"/>
    <lineage>
        <taxon>Bacteria</taxon>
        <taxon>Bacillati</taxon>
        <taxon>Actinomycetota</taxon>
        <taxon>Actinomycetes</taxon>
        <taxon>Mycobacteriales</taxon>
        <taxon>Nocardiaceae</taxon>
        <taxon>Nocardia</taxon>
    </lineage>
</organism>
<dbReference type="Gene3D" id="3.40.190.10">
    <property type="entry name" value="Periplasmic binding protein-like II"/>
    <property type="match status" value="2"/>
</dbReference>
<evidence type="ECO:0000256" key="2">
    <source>
        <dbReference type="ARBA" id="ARBA00022448"/>
    </source>
</evidence>
<evidence type="ECO:0000256" key="6">
    <source>
        <dbReference type="SAM" id="SignalP"/>
    </source>
</evidence>
<dbReference type="PANTHER" id="PTHR30024:SF42">
    <property type="entry name" value="ALIPHATIC SULFONATES-BINDING PROTEIN-RELATED"/>
    <property type="match status" value="1"/>
</dbReference>
<name>A0A7K0E0C2_9NOCA</name>
<evidence type="ECO:0000256" key="4">
    <source>
        <dbReference type="ARBA" id="ARBA00055538"/>
    </source>
</evidence>
<evidence type="ECO:0000313" key="9">
    <source>
        <dbReference type="Proteomes" id="UP000431401"/>
    </source>
</evidence>
<dbReference type="InterPro" id="IPR006311">
    <property type="entry name" value="TAT_signal"/>
</dbReference>
<dbReference type="SMART" id="SM00062">
    <property type="entry name" value="PBPb"/>
    <property type="match status" value="1"/>
</dbReference>
<evidence type="ECO:0000256" key="1">
    <source>
        <dbReference type="ARBA" id="ARBA00010742"/>
    </source>
</evidence>
<feature type="domain" description="Solute-binding protein family 3/N-terminal" evidence="7">
    <location>
        <begin position="49"/>
        <end position="268"/>
    </location>
</feature>
<keyword evidence="2" id="KW-0813">Transport</keyword>
<accession>A0A7K0E0C2</accession>
<dbReference type="PROSITE" id="PS51318">
    <property type="entry name" value="TAT"/>
    <property type="match status" value="1"/>
</dbReference>
<gene>
    <name evidence="8" type="primary">ssuA_7</name>
    <name evidence="8" type="ORF">NRB56_70440</name>
</gene>
<feature type="signal peptide" evidence="6">
    <location>
        <begin position="1"/>
        <end position="29"/>
    </location>
</feature>
<keyword evidence="9" id="KW-1185">Reference proteome</keyword>